<dbReference type="InterPro" id="IPR036388">
    <property type="entry name" value="WH-like_DNA-bd_sf"/>
</dbReference>
<keyword evidence="1" id="KW-0805">Transcription regulation</keyword>
<dbReference type="InterPro" id="IPR002577">
    <property type="entry name" value="HTH_HxlR"/>
</dbReference>
<dbReference type="PANTHER" id="PTHR33204:SF37">
    <property type="entry name" value="HTH-TYPE TRANSCRIPTIONAL REGULATOR YODB"/>
    <property type="match status" value="1"/>
</dbReference>
<dbReference type="AlphaFoldDB" id="A0A1J4N7E9"/>
<keyword evidence="6" id="KW-1185">Reference proteome</keyword>
<evidence type="ECO:0000256" key="1">
    <source>
        <dbReference type="ARBA" id="ARBA00023015"/>
    </source>
</evidence>
<dbReference type="OrthoDB" id="8904061at2"/>
<dbReference type="PANTHER" id="PTHR33204">
    <property type="entry name" value="TRANSCRIPTIONAL REGULATOR, MARR FAMILY"/>
    <property type="match status" value="1"/>
</dbReference>
<sequence>MTTPMPGRPVRGSRTGRPIMVLLDLLGRRWALRVLWELREGQAMTFRELQHAAGGMSSSVLTARLHELSEAGLVTHAGGYDLTDDGRSLLDLMAPLDAWAEEWSADH</sequence>
<evidence type="ECO:0000256" key="3">
    <source>
        <dbReference type="ARBA" id="ARBA00023163"/>
    </source>
</evidence>
<protein>
    <submittedName>
        <fullName evidence="5">Transcriptional regulator</fullName>
    </submittedName>
</protein>
<evidence type="ECO:0000313" key="6">
    <source>
        <dbReference type="Proteomes" id="UP000033772"/>
    </source>
</evidence>
<dbReference type="PROSITE" id="PS51118">
    <property type="entry name" value="HTH_HXLR"/>
    <property type="match status" value="1"/>
</dbReference>
<dbReference type="Gene3D" id="1.10.10.10">
    <property type="entry name" value="Winged helix-like DNA-binding domain superfamily/Winged helix DNA-binding domain"/>
    <property type="match status" value="1"/>
</dbReference>
<dbReference type="InterPro" id="IPR036390">
    <property type="entry name" value="WH_DNA-bd_sf"/>
</dbReference>
<dbReference type="SUPFAM" id="SSF46785">
    <property type="entry name" value="Winged helix' DNA-binding domain"/>
    <property type="match status" value="1"/>
</dbReference>
<proteinExistence type="predicted"/>
<comment type="caution">
    <text evidence="5">The sequence shown here is derived from an EMBL/GenBank/DDBJ whole genome shotgun (WGS) entry which is preliminary data.</text>
</comment>
<evidence type="ECO:0000313" key="5">
    <source>
        <dbReference type="EMBL" id="OIJ27437.1"/>
    </source>
</evidence>
<organism evidence="5 6">
    <name type="scientific">Nocardioides luteus</name>
    <dbReference type="NCBI Taxonomy" id="1844"/>
    <lineage>
        <taxon>Bacteria</taxon>
        <taxon>Bacillati</taxon>
        <taxon>Actinomycetota</taxon>
        <taxon>Actinomycetes</taxon>
        <taxon>Propionibacteriales</taxon>
        <taxon>Nocardioidaceae</taxon>
        <taxon>Nocardioides</taxon>
    </lineage>
</organism>
<accession>A0A1J4N7E9</accession>
<dbReference type="EMBL" id="JZDQ02000008">
    <property type="protein sequence ID" value="OIJ27437.1"/>
    <property type="molecule type" value="Genomic_DNA"/>
</dbReference>
<name>A0A1J4N7E9_9ACTN</name>
<dbReference type="Proteomes" id="UP000033772">
    <property type="component" value="Unassembled WGS sequence"/>
</dbReference>
<evidence type="ECO:0000256" key="2">
    <source>
        <dbReference type="ARBA" id="ARBA00023125"/>
    </source>
</evidence>
<dbReference type="GO" id="GO:0003677">
    <property type="term" value="F:DNA binding"/>
    <property type="evidence" value="ECO:0007669"/>
    <property type="project" value="UniProtKB-KW"/>
</dbReference>
<dbReference type="STRING" id="1844.UG56_007010"/>
<keyword evidence="2" id="KW-0238">DNA-binding</keyword>
<dbReference type="RefSeq" id="WP_045549606.1">
    <property type="nucleotide sequence ID" value="NZ_JZDQ02000008.1"/>
</dbReference>
<evidence type="ECO:0000259" key="4">
    <source>
        <dbReference type="PROSITE" id="PS51118"/>
    </source>
</evidence>
<keyword evidence="3" id="KW-0804">Transcription</keyword>
<feature type="domain" description="HTH hxlR-type" evidence="4">
    <location>
        <begin position="17"/>
        <end position="107"/>
    </location>
</feature>
<gene>
    <name evidence="5" type="ORF">UG56_007010</name>
</gene>
<dbReference type="Pfam" id="PF01638">
    <property type="entry name" value="HxlR"/>
    <property type="match status" value="1"/>
</dbReference>
<reference evidence="5" key="1">
    <citation type="submission" date="2016-10" db="EMBL/GenBank/DDBJ databases">
        <title>Draft Genome Sequence of Nocardioides luteus Strain BAFB, an Alkane-Degrading Bacterium Isolated from JP-7 Polluted Soil.</title>
        <authorList>
            <person name="Brown L."/>
            <person name="Ruiz O.N."/>
            <person name="Gunasekera T."/>
        </authorList>
    </citation>
    <scope>NUCLEOTIDE SEQUENCE [LARGE SCALE GENOMIC DNA]</scope>
    <source>
        <strain evidence="5">BAFB</strain>
    </source>
</reference>